<dbReference type="Gene3D" id="3.10.450.50">
    <property type="match status" value="1"/>
</dbReference>
<feature type="domain" description="SnoaL-like" evidence="2">
    <location>
        <begin position="16"/>
        <end position="131"/>
    </location>
</feature>
<evidence type="ECO:0000256" key="1">
    <source>
        <dbReference type="SAM" id="MobiDB-lite"/>
    </source>
</evidence>
<name>A0ABU8RWT2_9SPHN</name>
<evidence type="ECO:0000313" key="3">
    <source>
        <dbReference type="EMBL" id="MEJ5977209.1"/>
    </source>
</evidence>
<protein>
    <submittedName>
        <fullName evidence="3">Nuclear transport factor 2 family protein</fullName>
    </submittedName>
</protein>
<dbReference type="Proteomes" id="UP001361239">
    <property type="component" value="Unassembled WGS sequence"/>
</dbReference>
<dbReference type="EMBL" id="JBBHJZ010000002">
    <property type="protein sequence ID" value="MEJ5977209.1"/>
    <property type="molecule type" value="Genomic_DNA"/>
</dbReference>
<comment type="caution">
    <text evidence="3">The sequence shown here is derived from an EMBL/GenBank/DDBJ whole genome shotgun (WGS) entry which is preliminary data.</text>
</comment>
<dbReference type="SUPFAM" id="SSF54427">
    <property type="entry name" value="NTF2-like"/>
    <property type="match status" value="1"/>
</dbReference>
<keyword evidence="4" id="KW-1185">Reference proteome</keyword>
<reference evidence="3 4" key="1">
    <citation type="submission" date="2024-03" db="EMBL/GenBank/DDBJ databases">
        <authorList>
            <person name="Jo J.-H."/>
        </authorList>
    </citation>
    <scope>NUCLEOTIDE SEQUENCE [LARGE SCALE GENOMIC DNA]</scope>
    <source>
        <strain evidence="3 4">PS1R-30</strain>
    </source>
</reference>
<evidence type="ECO:0000259" key="2">
    <source>
        <dbReference type="Pfam" id="PF13577"/>
    </source>
</evidence>
<dbReference type="InterPro" id="IPR037401">
    <property type="entry name" value="SnoaL-like"/>
</dbReference>
<feature type="compositionally biased region" description="Basic residues" evidence="1">
    <location>
        <begin position="175"/>
        <end position="184"/>
    </location>
</feature>
<proteinExistence type="predicted"/>
<evidence type="ECO:0000313" key="4">
    <source>
        <dbReference type="Proteomes" id="UP001361239"/>
    </source>
</evidence>
<sequence length="184" mass="21046">MAIDAELERKLREQVDRSEIWRVMQKYGRGLDRLDKPLALSCYWEDAIEDHGNYVGHPSDFIDWADQSTLAFQSSQHGLLNHSCDLQGDDAYCETYYLFSGVTGGPTNFMSTGRYIDHFQKRDGVWKIANRVCIIEGKFDVPASQFGADLPEAYTPEEPCQAARDRTDVSYHRPPVPRRPKQLA</sequence>
<accession>A0ABU8RWT2</accession>
<feature type="region of interest" description="Disordered" evidence="1">
    <location>
        <begin position="159"/>
        <end position="184"/>
    </location>
</feature>
<dbReference type="InterPro" id="IPR032710">
    <property type="entry name" value="NTF2-like_dom_sf"/>
</dbReference>
<dbReference type="RefSeq" id="WP_339587151.1">
    <property type="nucleotide sequence ID" value="NZ_JBBHJZ010000002.1"/>
</dbReference>
<gene>
    <name evidence="3" type="ORF">WG901_11220</name>
</gene>
<organism evidence="3 4">
    <name type="scientific">Novosphingobium anseongense</name>
    <dbReference type="NCBI Taxonomy" id="3133436"/>
    <lineage>
        <taxon>Bacteria</taxon>
        <taxon>Pseudomonadati</taxon>
        <taxon>Pseudomonadota</taxon>
        <taxon>Alphaproteobacteria</taxon>
        <taxon>Sphingomonadales</taxon>
        <taxon>Sphingomonadaceae</taxon>
        <taxon>Novosphingobium</taxon>
    </lineage>
</organism>
<dbReference type="Pfam" id="PF13577">
    <property type="entry name" value="SnoaL_4"/>
    <property type="match status" value="1"/>
</dbReference>